<gene>
    <name evidence="3" type="primary">Contig16965.g18069</name>
    <name evidence="3" type="ORF">STYLEM_8200</name>
</gene>
<feature type="coiled-coil region" evidence="1">
    <location>
        <begin position="271"/>
        <end position="302"/>
    </location>
</feature>
<accession>A0A078AAI0</accession>
<proteinExistence type="predicted"/>
<feature type="compositionally biased region" description="Polar residues" evidence="2">
    <location>
        <begin position="79"/>
        <end position="92"/>
    </location>
</feature>
<keyword evidence="4" id="KW-1185">Reference proteome</keyword>
<evidence type="ECO:0000313" key="3">
    <source>
        <dbReference type="EMBL" id="CDW79214.1"/>
    </source>
</evidence>
<reference evidence="3 4" key="1">
    <citation type="submission" date="2014-06" db="EMBL/GenBank/DDBJ databases">
        <authorList>
            <person name="Swart Estienne"/>
        </authorList>
    </citation>
    <scope>NUCLEOTIDE SEQUENCE [LARGE SCALE GENOMIC DNA]</scope>
    <source>
        <strain evidence="3 4">130c</strain>
    </source>
</reference>
<feature type="compositionally biased region" description="Polar residues" evidence="2">
    <location>
        <begin position="187"/>
        <end position="197"/>
    </location>
</feature>
<evidence type="ECO:0000256" key="1">
    <source>
        <dbReference type="SAM" id="Coils"/>
    </source>
</evidence>
<organism evidence="3 4">
    <name type="scientific">Stylonychia lemnae</name>
    <name type="common">Ciliate</name>
    <dbReference type="NCBI Taxonomy" id="5949"/>
    <lineage>
        <taxon>Eukaryota</taxon>
        <taxon>Sar</taxon>
        <taxon>Alveolata</taxon>
        <taxon>Ciliophora</taxon>
        <taxon>Intramacronucleata</taxon>
        <taxon>Spirotrichea</taxon>
        <taxon>Stichotrichia</taxon>
        <taxon>Sporadotrichida</taxon>
        <taxon>Oxytrichidae</taxon>
        <taxon>Stylonychinae</taxon>
        <taxon>Stylonychia</taxon>
    </lineage>
</organism>
<dbReference type="InParanoid" id="A0A078AAI0"/>
<dbReference type="OrthoDB" id="10684902at2759"/>
<feature type="compositionally biased region" description="Basic and acidic residues" evidence="2">
    <location>
        <begin position="410"/>
        <end position="423"/>
    </location>
</feature>
<feature type="region of interest" description="Disordered" evidence="2">
    <location>
        <begin position="336"/>
        <end position="356"/>
    </location>
</feature>
<sequence>MFERRKKEREMDMERARQNVSINNRSNNNSSIKNHHEKHVTINDNASTYEFNDRETYNQKPFSPNNDLDSELNERMDVQSESSNQQKMYQTPNNNLSKSQKNLKTINERTGTKSLMDYSQTPQPAKNHFNTMKNMPNPLFGESEGDYKRRIMNEEYREYAKKSMERSRDRSTSKRMSRHIQKRQEAQSKSPTSEVNIYSQKQRYKYSYFNQLQNNQQNNNNINNNYDYNYQSAPRPNDYQSLQDRKFKKVEEDEDYPASGYILKTDPRQVLMQKEIQKQEYSKALREQMEENQQRKQQQRVKQVHYENEYVGEFGNTRGGGGAPIRDQYGNVLTTRHNGNGSQSEYNNNGSLNNSAIHNESQVNLPVKGNKTNNMNQKPRIQCLMERKQDLKMKKKIDEEMDEERVHRQIREINDETLKEKQSRASFKRNPSPINTPRRPQINDQITDNHVAPQRELMRSQITQRRDGDTSFDSHNQPNNNLNINNYNNQANNNNRMVNDSYQSHQNNLNLRSERDQYENQIDRSLYNLRNEATQTQRDTNRALDRLNQIQSEMYLKQRQSELQSQEFYNEMMNQSKVMLSSIKYNNPQLYPFDQVLSQSRSVYSNLPLPNLGRSIIGGMKGIESEFLVPRNQNLELRSDINNSFKGENGPVSTQSANDEIDELINRF</sequence>
<dbReference type="EMBL" id="CCKQ01007791">
    <property type="protein sequence ID" value="CDW79214.1"/>
    <property type="molecule type" value="Genomic_DNA"/>
</dbReference>
<feature type="compositionally biased region" description="Low complexity" evidence="2">
    <location>
        <begin position="476"/>
        <end position="499"/>
    </location>
</feature>
<feature type="region of interest" description="Disordered" evidence="2">
    <location>
        <begin position="410"/>
        <end position="501"/>
    </location>
</feature>
<keyword evidence="1" id="KW-0175">Coiled coil</keyword>
<dbReference type="AlphaFoldDB" id="A0A078AAI0"/>
<protein>
    <submittedName>
        <fullName evidence="3">Uncharacterized protein</fullName>
    </submittedName>
</protein>
<evidence type="ECO:0000313" key="4">
    <source>
        <dbReference type="Proteomes" id="UP000039865"/>
    </source>
</evidence>
<feature type="compositionally biased region" description="Basic and acidic residues" evidence="2">
    <location>
        <begin position="159"/>
        <end position="172"/>
    </location>
</feature>
<feature type="compositionally biased region" description="Low complexity" evidence="2">
    <location>
        <begin position="19"/>
        <end position="32"/>
    </location>
</feature>
<feature type="compositionally biased region" description="Basic and acidic residues" evidence="2">
    <location>
        <begin position="1"/>
        <end position="17"/>
    </location>
</feature>
<feature type="region of interest" description="Disordered" evidence="2">
    <location>
        <begin position="159"/>
        <end position="197"/>
    </location>
</feature>
<feature type="region of interest" description="Disordered" evidence="2">
    <location>
        <begin position="1"/>
        <end position="98"/>
    </location>
</feature>
<name>A0A078AAI0_STYLE</name>
<evidence type="ECO:0000256" key="2">
    <source>
        <dbReference type="SAM" id="MobiDB-lite"/>
    </source>
</evidence>
<dbReference type="Proteomes" id="UP000039865">
    <property type="component" value="Unassembled WGS sequence"/>
</dbReference>
<feature type="compositionally biased region" description="Polar residues" evidence="2">
    <location>
        <begin position="58"/>
        <end position="67"/>
    </location>
</feature>